<keyword evidence="8" id="KW-1185">Reference proteome</keyword>
<comment type="caution">
    <text evidence="7">The sequence shown here is derived from an EMBL/GenBank/DDBJ whole genome shotgun (WGS) entry which is preliminary data.</text>
</comment>
<evidence type="ECO:0000256" key="1">
    <source>
        <dbReference type="ARBA" id="ARBA00010088"/>
    </source>
</evidence>
<organism evidence="7 8">
    <name type="scientific">Embleya scabrispora</name>
    <dbReference type="NCBI Taxonomy" id="159449"/>
    <lineage>
        <taxon>Bacteria</taxon>
        <taxon>Bacillati</taxon>
        <taxon>Actinomycetota</taxon>
        <taxon>Actinomycetes</taxon>
        <taxon>Kitasatosporales</taxon>
        <taxon>Streptomycetaceae</taxon>
        <taxon>Embleya</taxon>
    </lineage>
</organism>
<dbReference type="Proteomes" id="UP000190037">
    <property type="component" value="Unassembled WGS sequence"/>
</dbReference>
<dbReference type="PANTHER" id="PTHR43248:SF29">
    <property type="entry name" value="TRIPEPTIDYL AMINOPEPTIDASE"/>
    <property type="match status" value="1"/>
</dbReference>
<dbReference type="Pfam" id="PF00561">
    <property type="entry name" value="Abhydrolase_1"/>
    <property type="match status" value="1"/>
</dbReference>
<feature type="domain" description="Peptidase S33 tripeptidyl aminopeptidase-like C-terminal" evidence="6">
    <location>
        <begin position="415"/>
        <end position="513"/>
    </location>
</feature>
<evidence type="ECO:0000256" key="3">
    <source>
        <dbReference type="ARBA" id="ARBA00022801"/>
    </source>
</evidence>
<dbReference type="Gene3D" id="3.40.50.1820">
    <property type="entry name" value="alpha/beta hydrolase"/>
    <property type="match status" value="1"/>
</dbReference>
<dbReference type="InterPro" id="IPR000073">
    <property type="entry name" value="AB_hydrolase_1"/>
</dbReference>
<evidence type="ECO:0000256" key="4">
    <source>
        <dbReference type="SAM" id="MobiDB-lite"/>
    </source>
</evidence>
<dbReference type="GO" id="GO:0016787">
    <property type="term" value="F:hydrolase activity"/>
    <property type="evidence" value="ECO:0007669"/>
    <property type="project" value="UniProtKB-KW"/>
</dbReference>
<protein>
    <submittedName>
        <fullName evidence="7">Alpha/beta hydrolase</fullName>
    </submittedName>
</protein>
<accession>A0A1T3NK49</accession>
<evidence type="ECO:0000259" key="6">
    <source>
        <dbReference type="Pfam" id="PF08386"/>
    </source>
</evidence>
<dbReference type="EMBL" id="MWQN01000004">
    <property type="protein sequence ID" value="OPC77152.1"/>
    <property type="molecule type" value="Genomic_DNA"/>
</dbReference>
<dbReference type="InterPro" id="IPR029058">
    <property type="entry name" value="AB_hydrolase_fold"/>
</dbReference>
<reference evidence="7 8" key="1">
    <citation type="submission" date="2017-03" db="EMBL/GenBank/DDBJ databases">
        <title>Draft genome sequence of Streptomyces scabrisporus NF3, endophyte isolated from Amphipterygium adstringens.</title>
        <authorList>
            <person name="Vazquez M."/>
            <person name="Ceapa C.D."/>
            <person name="Rodriguez Luna D."/>
            <person name="Sanchez Esquivel S."/>
        </authorList>
    </citation>
    <scope>NUCLEOTIDE SEQUENCE [LARGE SCALE GENOMIC DNA]</scope>
    <source>
        <strain evidence="7 8">NF3</strain>
    </source>
</reference>
<keyword evidence="3 7" id="KW-0378">Hydrolase</keyword>
<dbReference type="AlphaFoldDB" id="A0A1T3NK49"/>
<comment type="similarity">
    <text evidence="1">Belongs to the peptidase S33 family.</text>
</comment>
<dbReference type="InterPro" id="IPR013595">
    <property type="entry name" value="Pept_S33_TAP-like_C"/>
</dbReference>
<dbReference type="PANTHER" id="PTHR43248">
    <property type="entry name" value="2-SUCCINYL-6-HYDROXY-2,4-CYCLOHEXADIENE-1-CARBOXYLATE SYNTHASE"/>
    <property type="match status" value="1"/>
</dbReference>
<proteinExistence type="inferred from homology"/>
<evidence type="ECO:0000259" key="5">
    <source>
        <dbReference type="Pfam" id="PF00561"/>
    </source>
</evidence>
<evidence type="ECO:0000313" key="8">
    <source>
        <dbReference type="Proteomes" id="UP000190037"/>
    </source>
</evidence>
<evidence type="ECO:0000256" key="2">
    <source>
        <dbReference type="ARBA" id="ARBA00022729"/>
    </source>
</evidence>
<feature type="domain" description="AB hydrolase-1" evidence="5">
    <location>
        <begin position="126"/>
        <end position="306"/>
    </location>
</feature>
<dbReference type="SUPFAM" id="SSF53474">
    <property type="entry name" value="alpha/beta-Hydrolases"/>
    <property type="match status" value="1"/>
</dbReference>
<evidence type="ECO:0000313" key="7">
    <source>
        <dbReference type="EMBL" id="OPC77152.1"/>
    </source>
</evidence>
<dbReference type="STRING" id="159449.B4N89_42085"/>
<dbReference type="OrthoDB" id="4447445at2"/>
<feature type="region of interest" description="Disordered" evidence="4">
    <location>
        <begin position="1"/>
        <end position="24"/>
    </location>
</feature>
<keyword evidence="2" id="KW-0732">Signal</keyword>
<dbReference type="ESTHER" id="9actn-a0a1t3nk49">
    <property type="family name" value="Tiancimycin-TnmK-Tripeptidase-HIP"/>
</dbReference>
<sequence>MPSPGIPHARRNSTKSPAAQRNRPWWRRVRGRRVALLLGAALSAGLTPALAAGAAQAAPLAADAPGRLDAYERQHPTWQRCAADAPAEFECATVQVPLDYRDPGGRRIEVAISRIKAADSHRRRGVLLLNPGGPGGPGLGLPWELDSSFPQSVKDRFDRIGFDPRGVGRSTPVDCGLTADEYNIFRPHRTFDANVAWARGVADKCRAHAGDLIPYVTTRNTARDMDVIRAVLGEKRISYLGLSYGTALGAVYTQMFPTRADRFVLDSSVGPDMMWRGQFRSWAPEAQAEFRRWTRWTAERSATYHLGDTPDEVAAGFRDLIARADRDPIVLGGTPVNGVQIRQTLRPMFATVAEAAKWVVVVKQGAAGEPTPELPQASPPDPSASLTVVCGDVDWPRDVQRYRADSARDSVRYPVFGDLASGIMPCAFWAGPREPVTVVDNRVPALIVQNEWDPATPLSGARSMHRSLKGSRMITVDEGEGHGVYLFAGNRCADETTTAYLVTGRLPGADVTCRAQADDRRVASPPSARLG</sequence>
<name>A0A1T3NK49_9ACTN</name>
<dbReference type="Pfam" id="PF08386">
    <property type="entry name" value="Abhydrolase_4"/>
    <property type="match status" value="1"/>
</dbReference>
<gene>
    <name evidence="7" type="ORF">B4N89_42085</name>
</gene>
<dbReference type="InterPro" id="IPR051601">
    <property type="entry name" value="Serine_prot/Carboxylest_S33"/>
</dbReference>